<sequence>QYANDTVVTPNALPTAQAAENSAQTVAEGMSNEIIEKV</sequence>
<dbReference type="Proteomes" id="UP000682733">
    <property type="component" value="Unassembled WGS sequence"/>
</dbReference>
<dbReference type="AlphaFoldDB" id="A0A8S2WB23"/>
<dbReference type="Proteomes" id="UP000677228">
    <property type="component" value="Unassembled WGS sequence"/>
</dbReference>
<dbReference type="EMBL" id="CAJNOK010055975">
    <property type="protein sequence ID" value="CAF1621193.1"/>
    <property type="molecule type" value="Genomic_DNA"/>
</dbReference>
<evidence type="ECO:0000313" key="2">
    <source>
        <dbReference type="EMBL" id="CAF4440837.1"/>
    </source>
</evidence>
<accession>A0A8S2WB23</accession>
<reference evidence="2" key="1">
    <citation type="submission" date="2021-02" db="EMBL/GenBank/DDBJ databases">
        <authorList>
            <person name="Nowell W R."/>
        </authorList>
    </citation>
    <scope>NUCLEOTIDE SEQUENCE</scope>
</reference>
<protein>
    <submittedName>
        <fullName evidence="2">Uncharacterized protein</fullName>
    </submittedName>
</protein>
<dbReference type="EMBL" id="CAJOBA010080853">
    <property type="protein sequence ID" value="CAF4440837.1"/>
    <property type="molecule type" value="Genomic_DNA"/>
</dbReference>
<evidence type="ECO:0000313" key="3">
    <source>
        <dbReference type="Proteomes" id="UP000682733"/>
    </source>
</evidence>
<comment type="caution">
    <text evidence="2">The sequence shown here is derived from an EMBL/GenBank/DDBJ whole genome shotgun (WGS) entry which is preliminary data.</text>
</comment>
<name>A0A8S2WB23_9BILA</name>
<proteinExistence type="predicted"/>
<feature type="non-terminal residue" evidence="2">
    <location>
        <position position="1"/>
    </location>
</feature>
<organism evidence="2 3">
    <name type="scientific">Didymodactylos carnosus</name>
    <dbReference type="NCBI Taxonomy" id="1234261"/>
    <lineage>
        <taxon>Eukaryota</taxon>
        <taxon>Metazoa</taxon>
        <taxon>Spiralia</taxon>
        <taxon>Gnathifera</taxon>
        <taxon>Rotifera</taxon>
        <taxon>Eurotatoria</taxon>
        <taxon>Bdelloidea</taxon>
        <taxon>Philodinida</taxon>
        <taxon>Philodinidae</taxon>
        <taxon>Didymodactylos</taxon>
    </lineage>
</organism>
<evidence type="ECO:0000313" key="1">
    <source>
        <dbReference type="EMBL" id="CAF1621193.1"/>
    </source>
</evidence>
<gene>
    <name evidence="1" type="ORF">OVA965_LOCUS43214</name>
    <name evidence="2" type="ORF">TMI583_LOCUS45378</name>
</gene>